<dbReference type="KEGG" id="hcb:HCBAA847_1557"/>
<dbReference type="Pfam" id="PF14113">
    <property type="entry name" value="Tae4"/>
    <property type="match status" value="1"/>
</dbReference>
<dbReference type="Proteomes" id="UP000006036">
    <property type="component" value="Chromosome 1"/>
</dbReference>
<name>A0AAI8QH96_9HELI</name>
<protein>
    <recommendedName>
        <fullName evidence="3">Type VI secretion system amidase effector protein Tae4</fullName>
    </recommendedName>
</protein>
<dbReference type="EMBL" id="AP012492">
    <property type="protein sequence ID" value="BAM32787.1"/>
    <property type="molecule type" value="Genomic_DNA"/>
</dbReference>
<accession>A0AAI8QH96</accession>
<evidence type="ECO:0008006" key="3">
    <source>
        <dbReference type="Google" id="ProtNLM"/>
    </source>
</evidence>
<evidence type="ECO:0000313" key="2">
    <source>
        <dbReference type="Proteomes" id="UP000006036"/>
    </source>
</evidence>
<proteinExistence type="predicted"/>
<dbReference type="Gene3D" id="3.90.1720.70">
    <property type="match status" value="1"/>
</dbReference>
<reference evidence="1 2" key="1">
    <citation type="journal article" date="2012" name="J. Bacteriol.">
        <title>Complete Genome Sequence of Helicobacter cinaedi Type Strain ATCC BAA-847.</title>
        <authorList>
            <person name="Miyoshi-Akiyama T."/>
            <person name="Takeshita N."/>
            <person name="Ohmagari N."/>
            <person name="Kirikae T."/>
        </authorList>
    </citation>
    <scope>NUCLEOTIDE SEQUENCE [LARGE SCALE GENOMIC DNA]</scope>
    <source>
        <strain evidence="1 2">ATCC BAA-847</strain>
    </source>
</reference>
<gene>
    <name evidence="1" type="ORF">HCBAA847_1557</name>
</gene>
<dbReference type="AlphaFoldDB" id="A0AAI8QH96"/>
<sequence length="266" mass="31065">MGITITATCEGKSKSIECRRPSFKEVRKEYDKINTANPNDENLQETFRQGIVDNGIWRGKTEKVSKNTAENIIQSIKNEQYDDNVWQRYALVGGKPLSEYINYKDFFRFGYVYQDYSNTCAMQVSYALNYGGMPLHTEIKAKEYNSMYGRGEKYLYILGADYMGRYLNDKWGKAEVAIEPKSNDERKLTFNNLQGNTGIAVIKGRHFINQKFSSNFSHTTLWNTNDFVDVQNKTNYNYLLELIWNDSFGNTHIYHSSNFQFWELKD</sequence>
<organism evidence="1 2">
    <name type="scientific">Helicobacter cinaedi CCUG 18818 = ATCC BAA-847</name>
    <dbReference type="NCBI Taxonomy" id="537971"/>
    <lineage>
        <taxon>Bacteria</taxon>
        <taxon>Pseudomonadati</taxon>
        <taxon>Campylobacterota</taxon>
        <taxon>Epsilonproteobacteria</taxon>
        <taxon>Campylobacterales</taxon>
        <taxon>Helicobacteraceae</taxon>
        <taxon>Helicobacter</taxon>
    </lineage>
</organism>
<evidence type="ECO:0000313" key="1">
    <source>
        <dbReference type="EMBL" id="BAM32787.1"/>
    </source>
</evidence>
<dbReference type="RefSeq" id="WP_015453692.1">
    <property type="nucleotide sequence ID" value="NC_020555.1"/>
</dbReference>
<dbReference type="InterPro" id="IPR025562">
    <property type="entry name" value="Tae4"/>
</dbReference>